<keyword evidence="2" id="KW-0227">DNA damage</keyword>
<feature type="domain" description="BRCT" evidence="4">
    <location>
        <begin position="13"/>
        <end position="58"/>
    </location>
</feature>
<reference evidence="5" key="2">
    <citation type="submission" date="2018-05" db="EMBL/GenBank/DDBJ databases">
        <title>OmerRS3 (Oryza meridionalis Reference Sequence Version 3).</title>
        <authorList>
            <person name="Zhang J."/>
            <person name="Kudrna D."/>
            <person name="Lee S."/>
            <person name="Talag J."/>
            <person name="Welchert J."/>
            <person name="Wing R.A."/>
        </authorList>
    </citation>
    <scope>NUCLEOTIDE SEQUENCE [LARGE SCALE GENOMIC DNA]</scope>
    <source>
        <strain evidence="5">cv. OR44</strain>
    </source>
</reference>
<dbReference type="HOGENOM" id="CLU_2593847_0_0_1"/>
<dbReference type="PANTHER" id="PTHR23196">
    <property type="entry name" value="PAX TRANSCRIPTION ACTIVATION DOMAIN INTERACTING PROTEIN"/>
    <property type="match status" value="1"/>
</dbReference>
<dbReference type="Gene3D" id="3.40.50.10190">
    <property type="entry name" value="BRCT domain"/>
    <property type="match status" value="1"/>
</dbReference>
<dbReference type="Gramene" id="OMERI05G03090.1">
    <property type="protein sequence ID" value="OMERI05G03090.1"/>
    <property type="gene ID" value="OMERI05G03090"/>
</dbReference>
<organism evidence="5">
    <name type="scientific">Oryza meridionalis</name>
    <dbReference type="NCBI Taxonomy" id="40149"/>
    <lineage>
        <taxon>Eukaryota</taxon>
        <taxon>Viridiplantae</taxon>
        <taxon>Streptophyta</taxon>
        <taxon>Embryophyta</taxon>
        <taxon>Tracheophyta</taxon>
        <taxon>Spermatophyta</taxon>
        <taxon>Magnoliopsida</taxon>
        <taxon>Liliopsida</taxon>
        <taxon>Poales</taxon>
        <taxon>Poaceae</taxon>
        <taxon>BOP clade</taxon>
        <taxon>Oryzoideae</taxon>
        <taxon>Oryzeae</taxon>
        <taxon>Oryzinae</taxon>
        <taxon>Oryza</taxon>
    </lineage>
</organism>
<dbReference type="STRING" id="40149.A0A0E0DLY4"/>
<comment type="subcellular location">
    <subcellularLocation>
        <location evidence="1">Nucleus</location>
    </subcellularLocation>
</comment>
<dbReference type="InterPro" id="IPR051579">
    <property type="entry name" value="DDR_Transcriptional_Reg"/>
</dbReference>
<evidence type="ECO:0000256" key="2">
    <source>
        <dbReference type="ARBA" id="ARBA00022763"/>
    </source>
</evidence>
<evidence type="ECO:0000313" key="6">
    <source>
        <dbReference type="Proteomes" id="UP000008021"/>
    </source>
</evidence>
<name>A0A0E0DLY4_9ORYZ</name>
<dbReference type="InterPro" id="IPR036420">
    <property type="entry name" value="BRCT_dom_sf"/>
</dbReference>
<protein>
    <recommendedName>
        <fullName evidence="4">BRCT domain-containing protein</fullName>
    </recommendedName>
</protein>
<evidence type="ECO:0000259" key="4">
    <source>
        <dbReference type="Pfam" id="PF16589"/>
    </source>
</evidence>
<dbReference type="GO" id="GO:0005634">
    <property type="term" value="C:nucleus"/>
    <property type="evidence" value="ECO:0007669"/>
    <property type="project" value="UniProtKB-SubCell"/>
</dbReference>
<keyword evidence="6" id="KW-1185">Reference proteome</keyword>
<dbReference type="Pfam" id="PF16589">
    <property type="entry name" value="BRCT_2"/>
    <property type="match status" value="1"/>
</dbReference>
<dbReference type="EnsemblPlants" id="OMERI05G03090.1">
    <property type="protein sequence ID" value="OMERI05G03090.1"/>
    <property type="gene ID" value="OMERI05G03090"/>
</dbReference>
<dbReference type="Proteomes" id="UP000008021">
    <property type="component" value="Chromosome 5"/>
</dbReference>
<evidence type="ECO:0000313" key="5">
    <source>
        <dbReference type="EnsemblPlants" id="OMERI05G03090.1"/>
    </source>
</evidence>
<dbReference type="InterPro" id="IPR001357">
    <property type="entry name" value="BRCT_dom"/>
</dbReference>
<sequence length="80" mass="9317">MQPLENIGRSMTKEVPDDLLVISCEEDYETCSPLLKRGASVFESELILNGIVIQKLEYERFVWNYMDIPISHNSQHEFII</sequence>
<dbReference type="CDD" id="cd18432">
    <property type="entry name" value="BRCT_PAXIP1_rpt6_like"/>
    <property type="match status" value="1"/>
</dbReference>
<accession>A0A0E0DLY4</accession>
<evidence type="ECO:0000256" key="3">
    <source>
        <dbReference type="ARBA" id="ARBA00023242"/>
    </source>
</evidence>
<reference evidence="5" key="1">
    <citation type="submission" date="2015-04" db="UniProtKB">
        <authorList>
            <consortium name="EnsemblPlants"/>
        </authorList>
    </citation>
    <scope>IDENTIFICATION</scope>
</reference>
<evidence type="ECO:0000256" key="1">
    <source>
        <dbReference type="ARBA" id="ARBA00004123"/>
    </source>
</evidence>
<keyword evidence="3" id="KW-0539">Nucleus</keyword>
<dbReference type="PANTHER" id="PTHR23196:SF1">
    <property type="entry name" value="PAX-INTERACTING PROTEIN 1"/>
    <property type="match status" value="1"/>
</dbReference>
<dbReference type="GO" id="GO:0006974">
    <property type="term" value="P:DNA damage response"/>
    <property type="evidence" value="ECO:0007669"/>
    <property type="project" value="UniProtKB-KW"/>
</dbReference>
<dbReference type="AlphaFoldDB" id="A0A0E0DLY4"/>
<proteinExistence type="predicted"/>